<dbReference type="PANTHER" id="PTHR19290:SF167">
    <property type="entry name" value="PROTEIN DIMMED"/>
    <property type="match status" value="1"/>
</dbReference>
<dbReference type="SMART" id="SM00353">
    <property type="entry name" value="HLH"/>
    <property type="match status" value="1"/>
</dbReference>
<dbReference type="OrthoDB" id="5969565at2759"/>
<dbReference type="PROSITE" id="PS50888">
    <property type="entry name" value="BHLH"/>
    <property type="match status" value="1"/>
</dbReference>
<evidence type="ECO:0000259" key="2">
    <source>
        <dbReference type="PROSITE" id="PS50888"/>
    </source>
</evidence>
<accession>A0A8X7BQC5</accession>
<dbReference type="GO" id="GO:0061564">
    <property type="term" value="P:axon development"/>
    <property type="evidence" value="ECO:0007669"/>
    <property type="project" value="TreeGrafter"/>
</dbReference>
<protein>
    <recommendedName>
        <fullName evidence="2">BHLH domain-containing protein</fullName>
    </recommendedName>
</protein>
<dbReference type="AlphaFoldDB" id="A0A8X7BQC5"/>
<dbReference type="Pfam" id="PF00010">
    <property type="entry name" value="HLH"/>
    <property type="match status" value="1"/>
</dbReference>
<dbReference type="EMBL" id="BMAV01000811">
    <property type="protein sequence ID" value="GFY38374.1"/>
    <property type="molecule type" value="Genomic_DNA"/>
</dbReference>
<feature type="region of interest" description="Disordered" evidence="1">
    <location>
        <begin position="1"/>
        <end position="32"/>
    </location>
</feature>
<reference evidence="3" key="1">
    <citation type="submission" date="2020-08" db="EMBL/GenBank/DDBJ databases">
        <title>Multicomponent nature underlies the extraordinary mechanical properties of spider dragline silk.</title>
        <authorList>
            <person name="Kono N."/>
            <person name="Nakamura H."/>
            <person name="Mori M."/>
            <person name="Yoshida Y."/>
            <person name="Ohtoshi R."/>
            <person name="Malay A.D."/>
            <person name="Moran D.A.P."/>
            <person name="Tomita M."/>
            <person name="Numata K."/>
            <person name="Arakawa K."/>
        </authorList>
    </citation>
    <scope>NUCLEOTIDE SEQUENCE</scope>
</reference>
<dbReference type="GO" id="GO:0045944">
    <property type="term" value="P:positive regulation of transcription by RNA polymerase II"/>
    <property type="evidence" value="ECO:0007669"/>
    <property type="project" value="TreeGrafter"/>
</dbReference>
<dbReference type="GO" id="GO:0005634">
    <property type="term" value="C:nucleus"/>
    <property type="evidence" value="ECO:0007669"/>
    <property type="project" value="TreeGrafter"/>
</dbReference>
<dbReference type="InterPro" id="IPR011598">
    <property type="entry name" value="bHLH_dom"/>
</dbReference>
<dbReference type="InterPro" id="IPR050359">
    <property type="entry name" value="bHLH_transcription_factors"/>
</dbReference>
<dbReference type="SUPFAM" id="SSF47459">
    <property type="entry name" value="HLH, helix-loop-helix DNA-binding domain"/>
    <property type="match status" value="1"/>
</dbReference>
<dbReference type="GO" id="GO:0007423">
    <property type="term" value="P:sensory organ development"/>
    <property type="evidence" value="ECO:0007669"/>
    <property type="project" value="TreeGrafter"/>
</dbReference>
<dbReference type="PANTHER" id="PTHR19290">
    <property type="entry name" value="BASIC HELIX-LOOP-HELIX PROTEIN NEUROGENIN-RELATED"/>
    <property type="match status" value="1"/>
</dbReference>
<evidence type="ECO:0000313" key="4">
    <source>
        <dbReference type="Proteomes" id="UP000886998"/>
    </source>
</evidence>
<organism evidence="3 4">
    <name type="scientific">Trichonephila inaurata madagascariensis</name>
    <dbReference type="NCBI Taxonomy" id="2747483"/>
    <lineage>
        <taxon>Eukaryota</taxon>
        <taxon>Metazoa</taxon>
        <taxon>Ecdysozoa</taxon>
        <taxon>Arthropoda</taxon>
        <taxon>Chelicerata</taxon>
        <taxon>Arachnida</taxon>
        <taxon>Araneae</taxon>
        <taxon>Araneomorphae</taxon>
        <taxon>Entelegynae</taxon>
        <taxon>Araneoidea</taxon>
        <taxon>Nephilidae</taxon>
        <taxon>Trichonephila</taxon>
        <taxon>Trichonephila inaurata</taxon>
    </lineage>
</organism>
<proteinExistence type="predicted"/>
<sequence length="191" mass="22067">MEMIFQPASEIKNSESPTKSNPPDVLPGPSTEPLKEVSYILETMSSTDLATNNASEAMLFAVNHNSKCLIRNSKKRSRYAEKKLERQKRNERERDRYNSLNYAFQSLRQVLPDMMKAREPSKIETVTLAKHYIMTLTNTIYELNELPIPYKMFDKHTQDCQMDRGVEDEIQNRKRLKQSDSKNCAPQTGCA</sequence>
<gene>
    <name evidence="3" type="ORF">TNIN_198871</name>
</gene>
<comment type="caution">
    <text evidence="3">The sequence shown here is derived from an EMBL/GenBank/DDBJ whole genome shotgun (WGS) entry which is preliminary data.</text>
</comment>
<evidence type="ECO:0000256" key="1">
    <source>
        <dbReference type="SAM" id="MobiDB-lite"/>
    </source>
</evidence>
<dbReference type="Proteomes" id="UP000886998">
    <property type="component" value="Unassembled WGS sequence"/>
</dbReference>
<dbReference type="InterPro" id="IPR036638">
    <property type="entry name" value="HLH_DNA-bd_sf"/>
</dbReference>
<dbReference type="GO" id="GO:0046983">
    <property type="term" value="F:protein dimerization activity"/>
    <property type="evidence" value="ECO:0007669"/>
    <property type="project" value="InterPro"/>
</dbReference>
<evidence type="ECO:0000313" key="3">
    <source>
        <dbReference type="EMBL" id="GFY38374.1"/>
    </source>
</evidence>
<feature type="domain" description="BHLH" evidence="2">
    <location>
        <begin position="84"/>
        <end position="136"/>
    </location>
</feature>
<dbReference type="GO" id="GO:0000981">
    <property type="term" value="F:DNA-binding transcription factor activity, RNA polymerase II-specific"/>
    <property type="evidence" value="ECO:0007669"/>
    <property type="project" value="TreeGrafter"/>
</dbReference>
<name>A0A8X7BQC5_9ARAC</name>
<keyword evidence="4" id="KW-1185">Reference proteome</keyword>
<dbReference type="GO" id="GO:0070888">
    <property type="term" value="F:E-box binding"/>
    <property type="evidence" value="ECO:0007669"/>
    <property type="project" value="TreeGrafter"/>
</dbReference>
<dbReference type="Gene3D" id="4.10.280.10">
    <property type="entry name" value="Helix-loop-helix DNA-binding domain"/>
    <property type="match status" value="1"/>
</dbReference>